<proteinExistence type="predicted"/>
<dbReference type="Gene3D" id="3.40.50.1820">
    <property type="entry name" value="alpha/beta hydrolase"/>
    <property type="match status" value="1"/>
</dbReference>
<feature type="domain" description="AB hydrolase-1" evidence="1">
    <location>
        <begin position="67"/>
        <end position="303"/>
    </location>
</feature>
<sequence>MTAYPDPIQTPLVAARRAQRAWFCLLDDPDLLPSRGLGDGKAKAEQVSHLARTKQGLIEYRRVGQGPVVLVLNGGHTNCHSPLGHETFFRELGYQLLVPSRPGYGRTPSSTGKTAEAFADALVSLLDCLHLDQVIVVGISAAGPTALQLAGRYPQRVSKVILQNAAVDGRYASGVIRLGTYVFFNPLLERVMWAAFRGWGRVAPQTALKSMMRGLTCLPLDQVMARMGPKRQRAALTFLQASRSGAGFLHDIHHHCGDLSQVTAPLLVITSKYDGLVDASHATYVQNHVPQTQLFVSEAESHLMWFSSHDQEIQATMRAFLHA</sequence>
<dbReference type="PANTHER" id="PTHR43433:SF5">
    <property type="entry name" value="AB HYDROLASE-1 DOMAIN-CONTAINING PROTEIN"/>
    <property type="match status" value="1"/>
</dbReference>
<name>A0A8J3I985_9CHLR</name>
<dbReference type="PRINTS" id="PR00111">
    <property type="entry name" value="ABHYDROLASE"/>
</dbReference>
<dbReference type="Proteomes" id="UP000597444">
    <property type="component" value="Unassembled WGS sequence"/>
</dbReference>
<dbReference type="PANTHER" id="PTHR43433">
    <property type="entry name" value="HYDROLASE, ALPHA/BETA FOLD FAMILY PROTEIN"/>
    <property type="match status" value="1"/>
</dbReference>
<reference evidence="2" key="1">
    <citation type="submission" date="2020-10" db="EMBL/GenBank/DDBJ databases">
        <title>Taxonomic study of unclassified bacteria belonging to the class Ktedonobacteria.</title>
        <authorList>
            <person name="Yabe S."/>
            <person name="Wang C.M."/>
            <person name="Zheng Y."/>
            <person name="Sakai Y."/>
            <person name="Cavaletti L."/>
            <person name="Monciardini P."/>
            <person name="Donadio S."/>
        </authorList>
    </citation>
    <scope>NUCLEOTIDE SEQUENCE</scope>
    <source>
        <strain evidence="2">ID150040</strain>
    </source>
</reference>
<dbReference type="InterPro" id="IPR050471">
    <property type="entry name" value="AB_hydrolase"/>
</dbReference>
<evidence type="ECO:0000313" key="2">
    <source>
        <dbReference type="EMBL" id="GHO90251.1"/>
    </source>
</evidence>
<dbReference type="GO" id="GO:0016787">
    <property type="term" value="F:hydrolase activity"/>
    <property type="evidence" value="ECO:0007669"/>
    <property type="project" value="UniProtKB-KW"/>
</dbReference>
<gene>
    <name evidence="2" type="primary">ycgS</name>
    <name evidence="2" type="ORF">KSF_002990</name>
</gene>
<dbReference type="InterPro" id="IPR029058">
    <property type="entry name" value="AB_hydrolase_fold"/>
</dbReference>
<keyword evidence="3" id="KW-1185">Reference proteome</keyword>
<evidence type="ECO:0000259" key="1">
    <source>
        <dbReference type="Pfam" id="PF00561"/>
    </source>
</evidence>
<dbReference type="RefSeq" id="WP_220201230.1">
    <property type="nucleotide sequence ID" value="NZ_BNJK01000001.1"/>
</dbReference>
<protein>
    <submittedName>
        <fullName evidence="2">Putative hydrolase YcgS</fullName>
    </submittedName>
</protein>
<evidence type="ECO:0000313" key="3">
    <source>
        <dbReference type="Proteomes" id="UP000597444"/>
    </source>
</evidence>
<dbReference type="AlphaFoldDB" id="A0A8J3I985"/>
<keyword evidence="2" id="KW-0378">Hydrolase</keyword>
<dbReference type="SUPFAM" id="SSF53474">
    <property type="entry name" value="alpha/beta-Hydrolases"/>
    <property type="match status" value="1"/>
</dbReference>
<comment type="caution">
    <text evidence="2">The sequence shown here is derived from an EMBL/GenBank/DDBJ whole genome shotgun (WGS) entry which is preliminary data.</text>
</comment>
<dbReference type="Pfam" id="PF00561">
    <property type="entry name" value="Abhydrolase_1"/>
    <property type="match status" value="1"/>
</dbReference>
<organism evidence="2 3">
    <name type="scientific">Reticulibacter mediterranei</name>
    <dbReference type="NCBI Taxonomy" id="2778369"/>
    <lineage>
        <taxon>Bacteria</taxon>
        <taxon>Bacillati</taxon>
        <taxon>Chloroflexota</taxon>
        <taxon>Ktedonobacteria</taxon>
        <taxon>Ktedonobacterales</taxon>
        <taxon>Reticulibacteraceae</taxon>
        <taxon>Reticulibacter</taxon>
    </lineage>
</organism>
<dbReference type="InterPro" id="IPR000073">
    <property type="entry name" value="AB_hydrolase_1"/>
</dbReference>
<accession>A0A8J3I985</accession>
<dbReference type="EMBL" id="BNJK01000001">
    <property type="protein sequence ID" value="GHO90251.1"/>
    <property type="molecule type" value="Genomic_DNA"/>
</dbReference>